<feature type="transmembrane region" description="Helical" evidence="5">
    <location>
        <begin position="32"/>
        <end position="56"/>
    </location>
</feature>
<dbReference type="InterPro" id="IPR027469">
    <property type="entry name" value="Cation_efflux_TMD_sf"/>
</dbReference>
<dbReference type="Proteomes" id="UP000282574">
    <property type="component" value="Unassembled WGS sequence"/>
</dbReference>
<reference evidence="7 8" key="1">
    <citation type="journal article" date="2019" name="Genome Biol. Evol.">
        <title>Day and night: Metabolic profiles and evolutionary relationships of six axenic non-marine cyanobacteria.</title>
        <authorList>
            <person name="Will S.E."/>
            <person name="Henke P."/>
            <person name="Boedeker C."/>
            <person name="Huang S."/>
            <person name="Brinkmann H."/>
            <person name="Rohde M."/>
            <person name="Jarek M."/>
            <person name="Friedl T."/>
            <person name="Seufert S."/>
            <person name="Schumacher M."/>
            <person name="Overmann J."/>
            <person name="Neumann-Schaal M."/>
            <person name="Petersen J."/>
        </authorList>
    </citation>
    <scope>NUCLEOTIDE SEQUENCE [LARGE SCALE GENOMIC DNA]</scope>
    <source>
        <strain evidence="7 8">SAG 39.79</strain>
    </source>
</reference>
<evidence type="ECO:0000313" key="8">
    <source>
        <dbReference type="Proteomes" id="UP000282574"/>
    </source>
</evidence>
<organism evidence="7 8">
    <name type="scientific">Chroococcidiopsis cubana SAG 39.79</name>
    <dbReference type="NCBI Taxonomy" id="388085"/>
    <lineage>
        <taxon>Bacteria</taxon>
        <taxon>Bacillati</taxon>
        <taxon>Cyanobacteriota</taxon>
        <taxon>Cyanophyceae</taxon>
        <taxon>Chroococcidiopsidales</taxon>
        <taxon>Chroococcidiopsidaceae</taxon>
        <taxon>Chroococcidiopsis</taxon>
    </lineage>
</organism>
<evidence type="ECO:0000313" key="7">
    <source>
        <dbReference type="EMBL" id="RUT14186.1"/>
    </source>
</evidence>
<sequence length="125" mass="13451">MRIVVGLSLVINGFNAWLLQDDSHHNLNLRGAFLHVVADAASSVGVMLAALAIYYLNWLWADVSASLLVACLLSLGAVPLVKDSLEILMEYAPPCIDVAEIEAILRELKPSIGIHPPESPPVLLS</sequence>
<dbReference type="AlphaFoldDB" id="A0AB37USD2"/>
<dbReference type="NCBIfam" id="TIGR01297">
    <property type="entry name" value="CDF"/>
    <property type="match status" value="1"/>
</dbReference>
<dbReference type="RefSeq" id="WP_258183789.1">
    <property type="nucleotide sequence ID" value="NZ_JAVKZF010000005.1"/>
</dbReference>
<comment type="subcellular location">
    <subcellularLocation>
        <location evidence="1">Membrane</location>
        <topology evidence="1">Multi-pass membrane protein</topology>
    </subcellularLocation>
</comment>
<keyword evidence="3 5" id="KW-1133">Transmembrane helix</keyword>
<dbReference type="PANTHER" id="PTHR11562">
    <property type="entry name" value="CATION EFFLUX PROTEIN/ ZINC TRANSPORTER"/>
    <property type="match status" value="1"/>
</dbReference>
<evidence type="ECO:0000256" key="2">
    <source>
        <dbReference type="ARBA" id="ARBA00022692"/>
    </source>
</evidence>
<dbReference type="Gene3D" id="1.20.1510.10">
    <property type="entry name" value="Cation efflux protein transmembrane domain"/>
    <property type="match status" value="1"/>
</dbReference>
<keyword evidence="8" id="KW-1185">Reference proteome</keyword>
<evidence type="ECO:0000256" key="3">
    <source>
        <dbReference type="ARBA" id="ARBA00022989"/>
    </source>
</evidence>
<dbReference type="GO" id="GO:0005385">
    <property type="term" value="F:zinc ion transmembrane transporter activity"/>
    <property type="evidence" value="ECO:0007669"/>
    <property type="project" value="TreeGrafter"/>
</dbReference>
<dbReference type="GO" id="GO:0005886">
    <property type="term" value="C:plasma membrane"/>
    <property type="evidence" value="ECO:0007669"/>
    <property type="project" value="TreeGrafter"/>
</dbReference>
<dbReference type="PANTHER" id="PTHR11562:SF17">
    <property type="entry name" value="RE54080P-RELATED"/>
    <property type="match status" value="1"/>
</dbReference>
<evidence type="ECO:0000256" key="4">
    <source>
        <dbReference type="ARBA" id="ARBA00023136"/>
    </source>
</evidence>
<dbReference type="InterPro" id="IPR002524">
    <property type="entry name" value="Cation_efflux"/>
</dbReference>
<evidence type="ECO:0000256" key="1">
    <source>
        <dbReference type="ARBA" id="ARBA00004141"/>
    </source>
</evidence>
<feature type="transmembrane region" description="Helical" evidence="5">
    <location>
        <begin position="63"/>
        <end position="81"/>
    </location>
</feature>
<proteinExistence type="predicted"/>
<evidence type="ECO:0000256" key="5">
    <source>
        <dbReference type="SAM" id="Phobius"/>
    </source>
</evidence>
<keyword evidence="2 5" id="KW-0812">Transmembrane</keyword>
<accession>A0AB37USD2</accession>
<dbReference type="EMBL" id="RSCK01000003">
    <property type="protein sequence ID" value="RUT14186.1"/>
    <property type="molecule type" value="Genomic_DNA"/>
</dbReference>
<keyword evidence="4 5" id="KW-0472">Membrane</keyword>
<protein>
    <recommendedName>
        <fullName evidence="6">Cation efflux protein transmembrane domain-containing protein</fullName>
    </recommendedName>
</protein>
<comment type="caution">
    <text evidence="7">The sequence shown here is derived from an EMBL/GenBank/DDBJ whole genome shotgun (WGS) entry which is preliminary data.</text>
</comment>
<dbReference type="SUPFAM" id="SSF161111">
    <property type="entry name" value="Cation efflux protein transmembrane domain-like"/>
    <property type="match status" value="1"/>
</dbReference>
<feature type="domain" description="Cation efflux protein transmembrane" evidence="6">
    <location>
        <begin position="3"/>
        <end position="89"/>
    </location>
</feature>
<gene>
    <name evidence="7" type="ORF">DSM107010_06690</name>
</gene>
<name>A0AB37USD2_9CYAN</name>
<dbReference type="Pfam" id="PF01545">
    <property type="entry name" value="Cation_efflux"/>
    <property type="match status" value="1"/>
</dbReference>
<evidence type="ECO:0000259" key="6">
    <source>
        <dbReference type="Pfam" id="PF01545"/>
    </source>
</evidence>
<dbReference type="InterPro" id="IPR050681">
    <property type="entry name" value="CDF/SLC30A"/>
</dbReference>
<dbReference type="InterPro" id="IPR058533">
    <property type="entry name" value="Cation_efflux_TM"/>
</dbReference>